<protein>
    <recommendedName>
        <fullName evidence="1">Helitron helicase-like domain-containing protein</fullName>
    </recommendedName>
</protein>
<name>A0A6N2K468_SALVM</name>
<dbReference type="InterPro" id="IPR025476">
    <property type="entry name" value="Helitron_helicase-like"/>
</dbReference>
<dbReference type="Pfam" id="PF14214">
    <property type="entry name" value="Helitron_like_N"/>
    <property type="match status" value="1"/>
</dbReference>
<gene>
    <name evidence="2" type="ORF">SVIM_LOCUS28918</name>
</gene>
<organism evidence="2">
    <name type="scientific">Salix viminalis</name>
    <name type="common">Common osier</name>
    <name type="synonym">Basket willow</name>
    <dbReference type="NCBI Taxonomy" id="40686"/>
    <lineage>
        <taxon>Eukaryota</taxon>
        <taxon>Viridiplantae</taxon>
        <taxon>Streptophyta</taxon>
        <taxon>Embryophyta</taxon>
        <taxon>Tracheophyta</taxon>
        <taxon>Spermatophyta</taxon>
        <taxon>Magnoliopsida</taxon>
        <taxon>eudicotyledons</taxon>
        <taxon>Gunneridae</taxon>
        <taxon>Pentapetalae</taxon>
        <taxon>rosids</taxon>
        <taxon>fabids</taxon>
        <taxon>Malpighiales</taxon>
        <taxon>Salicaceae</taxon>
        <taxon>Saliceae</taxon>
        <taxon>Salix</taxon>
    </lineage>
</organism>
<accession>A0A6N2K468</accession>
<feature type="domain" description="Helitron helicase-like" evidence="1">
    <location>
        <begin position="51"/>
        <end position="108"/>
    </location>
</feature>
<evidence type="ECO:0000259" key="1">
    <source>
        <dbReference type="Pfam" id="PF14214"/>
    </source>
</evidence>
<dbReference type="AlphaFoldDB" id="A0A6N2K468"/>
<evidence type="ECO:0000313" key="2">
    <source>
        <dbReference type="EMBL" id="VFU22930.1"/>
    </source>
</evidence>
<proteinExistence type="predicted"/>
<sequence>MNVEQEYLDFIRSNLENVRIESYKDIQETILRGHVNGSSTRKIILSSSLTDEHYKPEDQSDIIARVFQYNLNDMISFIESWKPFGKTVVDVCVVEIQKRGLPHTHLLIWLASEYKFQTLDDVDSIISAKLLDKTDDPFCFEIVSKFMLQGPCGIASPKAQSMKMF</sequence>
<reference evidence="2" key="1">
    <citation type="submission" date="2019-03" db="EMBL/GenBank/DDBJ databases">
        <authorList>
            <person name="Mank J."/>
            <person name="Almeida P."/>
        </authorList>
    </citation>
    <scope>NUCLEOTIDE SEQUENCE</scope>
    <source>
        <strain evidence="2">78183</strain>
    </source>
</reference>
<dbReference type="EMBL" id="CAADRP010000101">
    <property type="protein sequence ID" value="VFU22930.1"/>
    <property type="molecule type" value="Genomic_DNA"/>
</dbReference>